<dbReference type="RefSeq" id="XP_065653361.1">
    <property type="nucleotide sequence ID" value="XM_065797289.1"/>
</dbReference>
<proteinExistence type="predicted"/>
<accession>A0ABM4BVW7</accession>
<dbReference type="Proteomes" id="UP001652625">
    <property type="component" value="Chromosome 05"/>
</dbReference>
<protein>
    <submittedName>
        <fullName evidence="4">Uncharacterized protein LOC136080515 isoform X1</fullName>
    </submittedName>
</protein>
<feature type="domain" description="VWFA" evidence="2">
    <location>
        <begin position="1120"/>
        <end position="1297"/>
    </location>
</feature>
<sequence>MKHVRVYLKTILALFTLMVFLVVGNEGKSSEESCNDAIVDVGFILDSSGSLRRDYKNVKEFLKTIASFFDIKINGSQAGVITFSHRSEHNIKLNDFSDVASFNKAVDKIPLMGSTTRIDKALRHSKNVMFTNQNGGRLEATKLLILLTDGSQTFSAKQEDPYIIADEIRNDGVSIIAIGIGEGINKTELSRIAGKDEYIYNADTFEELKKMDFLKRIKKFICGLVSSVLQSTPTIATTQASSTDGHVQPRCEAVVDVAFILDSSHSLEASYQKEKNFLKKLAAVFGISSNGSRVGVITFSYRAELSVKLNSFTDLSSFNEAVDKIPLMNFTTRIDRALRLAQKDMFTSANGGRVGVSKLIILLTDGSQTPGGDAEDPERIADELRDDGVVILGVGIGSAVNETELSHITGGKKNAYTAATFDSLTDNEFIHKIKNGSCEIVSSVLQSTPTIATTQASSTDGHVQPRCEAVVDVAFILDSSHSLEASYQKEKNFLKKLAAVFGISSNGSRVGVITFSYRAELSVKLNSFTDLSSFNEAVDKIPLMNFTTRIDRALRLAQKDMFTSANGGRVGVSKLIILLTDGSQTPGGDAEDPERIADELRDDGVVILGVGIGSAVNETELSHITGGKKNAYTAATFDSLTDNEFIHKIKNGSCEIVSSVLQSTPTIATTQASSTDGHVQPRCEAVVDVAFILDSSHSLEASYQKEKNFLKKLAAVFGISSNGSRVGVITFSYRAELSVKLNSFTDLSSFNEAVDKIPLMNFTTRIDRALRLAQKDMFTSANGGRVGVSKLIILLTDGSQTPGGDAEDPERIADELRDDGVVILGVGIGSAVNETELSHITGGKKNAYTAATFDSLTDNEFIHKIKNGSCEIVSSVLQSTPTIATTQASSTDGHVQPRCEAVVDVAFILDSSHSLEASYQKEKNFLKKLAAVFGISSNGSRVGVITFSYRAELSVKLNSFTDLSSFNEAVDKIPLMNFTTRIDRALRLAQKDMFTSANGGRVGVSKLIILLTDGSQTPGGDAEDPERIADELRDDGVVILGVGIGSAVNETELSHITGGKKNAYTAATFDSLTDNEFIHKIKNGSCEIVSSVLQSTPTIATTQASSTDGHVQPRCEAVVDVAFILDSSHSLEASYQKEKNFLKKLAAVFGISSNGSRVGVITFSYRAELSVKLNSFTDLSSFNEAVDKIPLMNFTTRIDRALRLAQKDMFTSANGGRVGVSKLIILLTDGSQTPGGDAEDPERIADELRDDGVVILGVGIGSAVNETELSHITGGKKNAYTAATFDSLTDNEFIHKIKNGSCEIVSSVLQSTPTIATTQASSTDGHVQPRCEAVVDVAFILDSSHSLEASYQKEKNFLKKLAAVFGISSNGSRVGVITFSYRAELSVKLNSFTDLSSFNEAVDKIPLMNFTTRIDRALRLAQKDMFTSANGGRVGVSKLIILLTDGSQTPGGDAEDPERIADELRDDGVVILGVGIGSAVNETELSHITGGKKNAYTAATFDSLTDNEFIHKIKNGSCEIVSSVLQSTPTIATTQASSTDGHVQPRCEAVVDVAFILDSSHSLEASYQKEKNFLKKLAAVFGISSNGSRVGVITFSYRAELSVKLNSFTDLSSFNEAVDKIPLMNFTTRIDRALRLAQKDMFTSANGGRVGVSKLIILLTDGSQTPGGDAEDPERIADELRDDGVVILGVGIGSAVNETELSHITGGKKNAYTAATFDSLTDNEFIHKIKNGSCEIVSSVLQSTPTIATTQASSTDGHVQPRCEAVVDVAFILDSSHSLEASYQKEKNFLKKLAAVFGISSNGSRVGVITFSYRAELSVKLNSFTDLSSFNEAVDKIPLMNFTTRIDRALRLAQKDMFTSANGGRVGVSKLIILLTDGSQTPGGDAEDPERIADELRDDGVVILGVGIGSAVNETELSHITGGKKNAYTAATFDSLTDNEFIHKIKNGSCEIVSSVLQSTPTIATTQASSTDGHVQPRCEAVVDVAFILDSSHSLEASYQKEKNFLKKLAAVFGISSNGSRVGVITFSYRAELSVKLNSFTDLSSFNEAVDKIPLMNFTTRIDRALRLAQKDMFTSANGGRVGVSKLIILLTDGSQTPGGDAEDPERIADELRDDGVVILGVGIGSAVNETELSHITGGKKNAYTAATFDSLTDNEFIHKIKNGSCEIVSSVLQSTPTIATTQASSTDGHVQPRCEAVVDVAFILDSSHSLEASYQKEKNFLKKLAAVFGISSNGSRVGVITFSYRAELSVKLNSFTDLSSFNEAVDKIPLMNFTTRIDRALRLAQKDMFTSANGGRVGVSKLIILLTDGSQTPGGDAEDPERIADELRDDGVVILGVGIGSAVNETELSHITGGKKNAYTAATFDSLTDNEFIHKIKNGSCEIVSSVLQSTPTIATTQASSTDGHVQPRCEAVVDVAFILDSSHSLEASYQKEKNFLKKLAAVFGISSNGSRVGVITFSYRAELSVKLNSFTDLSSFNEAVDKIPLMNFTTRIDRALRLAQKDMFTSANGGRVGVSKLIILLTDGSQTPGGDAEDPERIADELRDDGVVILGVGIGSAVNETELSHITGGKKNAYTAATFDSLTDNEFIHKIKNGSCEIVSSVLQSTPTIATTQASSTDGHVQPRCEAVVDVAFILDSSHSLEASYQKEKNFLKKLAAVFGISSNGSRVGVITFSYRAELSVKLNSFTDLSSFNEAVDKIPLMNFTTRIDRALRLAQKDMFTSANGGRVGVSKLIILLTDGSQTPGGDAEDPERIADELRDDGVVILGVGIGSAVNETELSHITGGKKNAYTAATFDSLTDNEFIHKIKNGSCEIVSSVLQSTPTIATTQASSTDGHVQPRCEAVVDVAFILDSSHSLEASYQKEKNFLKKLAAVFGISSNGSRVGVITFSYRAELSVKLNSFTDLSSFNEAVDKIPLMNFTTRIDRALRLAQKDMFTSANGGRVGVSKLIILLTDGSQTPGGDAEDPERIADELRDDGVVILGVGIGSAVNETELSHITGGKKNAYTAATFDSLTDNEFIHKIKNGSCEIVSSVLQSTPTIATTQASSTDGHVQPRCEAVVDVAFILDSSHSLEASYQKEKNFLKKLAAVFGISSNGSRVGVITFSYRAELSVKLNSFTDLSSFNEAVDKIPLMNFTTRIDRALRLAQKDMFTSANGGRVGVSKLIILLTDGSQTPGGDAEDPERIADELRDDGVVILGVGIGSAVNETELSHITGGKKNAYTAATFDSLTDNEFIHKIKNGSCEIVSSVLQSTPTIATTQASSTDGHVQPRCEAVVDVAFILDSSHSLEASYQKEKNFLKKLAAVFGISSNGSRVGVITFSYRAELSVKLNSFTDLSSFNEAVDKIPLMNFTTRIDRALRLAQKDMFTSANGGRVGVSKLIILLTDGSQTPGGDAEDPERIADELRDDGVVILGVGIGSAVNETELSHITGGKKNAYTAATFDSLTDNEFIHKIKNGSCEIVSSVLQSTPTIATTQASSTDGHVQPRCEAVVDVAFILDSSHSLEASYQKEKNFLKKLAAVFGISSNGSRVGVITFSYRAELSVKLNSFTDLSSFNEAVDKIPLMNFTTRIDRALRLAQKDMFTSANGGRVGVSKLIILLTDGSQTPGGDAEDPERIADELRDDGVVILGVGIGSAVNETELSHITGGKKNAYTAATFDSLTDNEFIHKIKNGSCEIVSSVLQSTPTIATTQASSTDGHVQPRCEAVVDVAFILDSSHSLEASYQKEKNFLKKLAAVFGISSNGSRVGVITFAIAPNSVSNSTVLLT</sequence>
<feature type="domain" description="VWFA" evidence="2">
    <location>
        <begin position="3064"/>
        <end position="3241"/>
    </location>
</feature>
<dbReference type="InterPro" id="IPR002035">
    <property type="entry name" value="VWF_A"/>
</dbReference>
<dbReference type="SUPFAM" id="SSF53300">
    <property type="entry name" value="vWA-like"/>
    <property type="match status" value="18"/>
</dbReference>
<dbReference type="Gene3D" id="3.40.50.410">
    <property type="entry name" value="von Willebrand factor, type A domain"/>
    <property type="match status" value="18"/>
</dbReference>
<dbReference type="PANTHER" id="PTHR24020">
    <property type="entry name" value="COLLAGEN ALPHA"/>
    <property type="match status" value="1"/>
</dbReference>
<feature type="domain" description="VWFA" evidence="2">
    <location>
        <begin position="1336"/>
        <end position="1513"/>
    </location>
</feature>
<feature type="domain" description="VWFA" evidence="2">
    <location>
        <begin position="2416"/>
        <end position="2593"/>
    </location>
</feature>
<dbReference type="InterPro" id="IPR050525">
    <property type="entry name" value="ECM_Assembly_Org"/>
</dbReference>
<feature type="signal peptide" evidence="1">
    <location>
        <begin position="1"/>
        <end position="24"/>
    </location>
</feature>
<feature type="domain" description="VWFA" evidence="2">
    <location>
        <begin position="3712"/>
        <end position="3770"/>
    </location>
</feature>
<keyword evidence="1" id="KW-0732">Signal</keyword>
<reference evidence="4" key="1">
    <citation type="submission" date="2025-08" db="UniProtKB">
        <authorList>
            <consortium name="RefSeq"/>
        </authorList>
    </citation>
    <scope>IDENTIFICATION</scope>
</reference>
<gene>
    <name evidence="4" type="primary">LOC136080515</name>
</gene>
<dbReference type="PANTHER" id="PTHR24020:SF20">
    <property type="entry name" value="PH DOMAIN-CONTAINING PROTEIN"/>
    <property type="match status" value="1"/>
</dbReference>
<feature type="domain" description="VWFA" evidence="2">
    <location>
        <begin position="40"/>
        <end position="217"/>
    </location>
</feature>
<feature type="domain" description="VWFA" evidence="2">
    <location>
        <begin position="472"/>
        <end position="649"/>
    </location>
</feature>
<feature type="domain" description="VWFA" evidence="2">
    <location>
        <begin position="1984"/>
        <end position="2161"/>
    </location>
</feature>
<evidence type="ECO:0000259" key="2">
    <source>
        <dbReference type="PROSITE" id="PS50234"/>
    </source>
</evidence>
<dbReference type="InterPro" id="IPR036465">
    <property type="entry name" value="vWFA_dom_sf"/>
</dbReference>
<feature type="domain" description="VWFA" evidence="2">
    <location>
        <begin position="256"/>
        <end position="433"/>
    </location>
</feature>
<feature type="domain" description="VWFA" evidence="2">
    <location>
        <begin position="1768"/>
        <end position="1945"/>
    </location>
</feature>
<organism evidence="3 4">
    <name type="scientific">Hydra vulgaris</name>
    <name type="common">Hydra</name>
    <name type="synonym">Hydra attenuata</name>
    <dbReference type="NCBI Taxonomy" id="6087"/>
    <lineage>
        <taxon>Eukaryota</taxon>
        <taxon>Metazoa</taxon>
        <taxon>Cnidaria</taxon>
        <taxon>Hydrozoa</taxon>
        <taxon>Hydroidolina</taxon>
        <taxon>Anthoathecata</taxon>
        <taxon>Aplanulata</taxon>
        <taxon>Hydridae</taxon>
        <taxon>Hydra</taxon>
    </lineage>
</organism>
<dbReference type="PROSITE" id="PS50234">
    <property type="entry name" value="VWFA"/>
    <property type="match status" value="18"/>
</dbReference>
<evidence type="ECO:0000313" key="4">
    <source>
        <dbReference type="RefSeq" id="XP_065653361.1"/>
    </source>
</evidence>
<name>A0ABM4BVW7_HYDVU</name>
<dbReference type="GeneID" id="136080515"/>
<feature type="domain" description="VWFA" evidence="2">
    <location>
        <begin position="2848"/>
        <end position="3025"/>
    </location>
</feature>
<feature type="domain" description="VWFA" evidence="2">
    <location>
        <begin position="688"/>
        <end position="865"/>
    </location>
</feature>
<evidence type="ECO:0000256" key="1">
    <source>
        <dbReference type="SAM" id="SignalP"/>
    </source>
</evidence>
<feature type="domain" description="VWFA" evidence="2">
    <location>
        <begin position="904"/>
        <end position="1081"/>
    </location>
</feature>
<evidence type="ECO:0000313" key="3">
    <source>
        <dbReference type="Proteomes" id="UP001652625"/>
    </source>
</evidence>
<feature type="domain" description="VWFA" evidence="2">
    <location>
        <begin position="2200"/>
        <end position="2377"/>
    </location>
</feature>
<dbReference type="Pfam" id="PF00092">
    <property type="entry name" value="VWA"/>
    <property type="match status" value="17"/>
</dbReference>
<feature type="domain" description="VWFA" evidence="2">
    <location>
        <begin position="1552"/>
        <end position="1729"/>
    </location>
</feature>
<dbReference type="CDD" id="cd01450">
    <property type="entry name" value="vWFA_subfamily_ECM"/>
    <property type="match status" value="16"/>
</dbReference>
<feature type="domain" description="VWFA" evidence="2">
    <location>
        <begin position="3280"/>
        <end position="3457"/>
    </location>
</feature>
<feature type="domain" description="VWFA" evidence="2">
    <location>
        <begin position="2632"/>
        <end position="2809"/>
    </location>
</feature>
<feature type="chain" id="PRO_5046450985" evidence="1">
    <location>
        <begin position="25"/>
        <end position="3770"/>
    </location>
</feature>
<feature type="domain" description="VWFA" evidence="2">
    <location>
        <begin position="3496"/>
        <end position="3673"/>
    </location>
</feature>
<dbReference type="SMART" id="SM00327">
    <property type="entry name" value="VWA"/>
    <property type="match status" value="17"/>
</dbReference>
<keyword evidence="3" id="KW-1185">Reference proteome</keyword>